<name>A0ABW9ZD28_9FLAO</name>
<dbReference type="Proteomes" id="UP000798602">
    <property type="component" value="Unassembled WGS sequence"/>
</dbReference>
<accession>A0ABW9ZD28</accession>
<dbReference type="Gene3D" id="3.30.70.1280">
    <property type="entry name" value="SP0830-like domains"/>
    <property type="match status" value="1"/>
</dbReference>
<sequence length="101" mass="11402">MNEHLILLRGVNVSGKNIIKMERLREVLSQNGFENVKTYIQSGNILLESDEKNPDKVAAEIELLIAKHFDLSVSAIAVSKKTLKQVLEENPFLDQNSNLKK</sequence>
<organism evidence="1 2">
    <name type="scientific">Flavobacterium ichthyis</name>
    <dbReference type="NCBI Taxonomy" id="2698827"/>
    <lineage>
        <taxon>Bacteria</taxon>
        <taxon>Pseudomonadati</taxon>
        <taxon>Bacteroidota</taxon>
        <taxon>Flavobacteriia</taxon>
        <taxon>Flavobacteriales</taxon>
        <taxon>Flavobacteriaceae</taxon>
        <taxon>Flavobacterium</taxon>
    </lineage>
</organism>
<comment type="caution">
    <text evidence="1">The sequence shown here is derived from an EMBL/GenBank/DDBJ whole genome shotgun (WGS) entry which is preliminary data.</text>
</comment>
<dbReference type="Pfam" id="PF08002">
    <property type="entry name" value="DUF1697"/>
    <property type="match status" value="1"/>
</dbReference>
<dbReference type="InterPro" id="IPR012545">
    <property type="entry name" value="DUF1697"/>
</dbReference>
<evidence type="ECO:0000313" key="2">
    <source>
        <dbReference type="Proteomes" id="UP000798602"/>
    </source>
</evidence>
<evidence type="ECO:0000313" key="1">
    <source>
        <dbReference type="EMBL" id="NBL65990.1"/>
    </source>
</evidence>
<keyword evidence="2" id="KW-1185">Reference proteome</keyword>
<reference evidence="2" key="1">
    <citation type="submission" date="2020-01" db="EMBL/GenBank/DDBJ databases">
        <title>Sphingomonas sp. strain CSW-10.</title>
        <authorList>
            <person name="Chen W.-M."/>
        </authorList>
    </citation>
    <scope>NUCLEOTIDE SEQUENCE [LARGE SCALE GENOMIC DNA]</scope>
    <source>
        <strain evidence="2">NST-5</strain>
    </source>
</reference>
<proteinExistence type="predicted"/>
<dbReference type="RefSeq" id="WP_166537810.1">
    <property type="nucleotide sequence ID" value="NZ_JAABLM010000019.1"/>
</dbReference>
<dbReference type="PANTHER" id="PTHR36439:SF1">
    <property type="entry name" value="DUF1697 DOMAIN-CONTAINING PROTEIN"/>
    <property type="match status" value="1"/>
</dbReference>
<dbReference type="SUPFAM" id="SSF160379">
    <property type="entry name" value="SP0830-like"/>
    <property type="match status" value="1"/>
</dbReference>
<dbReference type="PANTHER" id="PTHR36439">
    <property type="entry name" value="BLL4334 PROTEIN"/>
    <property type="match status" value="1"/>
</dbReference>
<dbReference type="EMBL" id="JAABLM010000019">
    <property type="protein sequence ID" value="NBL65990.1"/>
    <property type="molecule type" value="Genomic_DNA"/>
</dbReference>
<protein>
    <submittedName>
        <fullName evidence="1">DUF1697 domain-containing protein</fullName>
    </submittedName>
</protein>
<gene>
    <name evidence="1" type="ORF">GV828_12350</name>
</gene>